<sequence length="149" mass="16387">MPIPCLGILVPGFENLVFLPTLPNGNDAKQRRTRVDAMLCFILCADSAPCDNSYALEDTKRSRAYIQPVTMCPASSLCFNPQFCTRIPGSRVESTRSSNYSAQEASPSGRSSDRSEPSRGIFPRRSGHNRRAPRHQFPRIAIGLPFAAA</sequence>
<feature type="compositionally biased region" description="Basic residues" evidence="1">
    <location>
        <begin position="125"/>
        <end position="136"/>
    </location>
</feature>
<keyword evidence="2" id="KW-1185">Reference proteome</keyword>
<feature type="region of interest" description="Disordered" evidence="1">
    <location>
        <begin position="91"/>
        <end position="136"/>
    </location>
</feature>
<organism evidence="2 3">
    <name type="scientific">Steinernema glaseri</name>
    <dbReference type="NCBI Taxonomy" id="37863"/>
    <lineage>
        <taxon>Eukaryota</taxon>
        <taxon>Metazoa</taxon>
        <taxon>Ecdysozoa</taxon>
        <taxon>Nematoda</taxon>
        <taxon>Chromadorea</taxon>
        <taxon>Rhabditida</taxon>
        <taxon>Tylenchina</taxon>
        <taxon>Panagrolaimomorpha</taxon>
        <taxon>Strongyloidoidea</taxon>
        <taxon>Steinernematidae</taxon>
        <taxon>Steinernema</taxon>
    </lineage>
</organism>
<dbReference type="AlphaFoldDB" id="A0A1I8A4M7"/>
<name>A0A1I8A4M7_9BILA</name>
<feature type="compositionally biased region" description="Polar residues" evidence="1">
    <location>
        <begin position="95"/>
        <end position="110"/>
    </location>
</feature>
<dbReference type="WBParaSite" id="L893_g32812.t1">
    <property type="protein sequence ID" value="L893_g32812.t1"/>
    <property type="gene ID" value="L893_g32812"/>
</dbReference>
<proteinExistence type="predicted"/>
<evidence type="ECO:0000313" key="3">
    <source>
        <dbReference type="WBParaSite" id="L893_g32812.t1"/>
    </source>
</evidence>
<dbReference type="Proteomes" id="UP000095287">
    <property type="component" value="Unplaced"/>
</dbReference>
<evidence type="ECO:0000313" key="2">
    <source>
        <dbReference type="Proteomes" id="UP000095287"/>
    </source>
</evidence>
<accession>A0A1I8A4M7</accession>
<reference evidence="3" key="1">
    <citation type="submission" date="2016-11" db="UniProtKB">
        <authorList>
            <consortium name="WormBaseParasite"/>
        </authorList>
    </citation>
    <scope>IDENTIFICATION</scope>
</reference>
<evidence type="ECO:0000256" key="1">
    <source>
        <dbReference type="SAM" id="MobiDB-lite"/>
    </source>
</evidence>
<protein>
    <submittedName>
        <fullName evidence="3">Secreted protein</fullName>
    </submittedName>
</protein>